<keyword evidence="8" id="KW-1185">Reference proteome</keyword>
<dbReference type="PANTHER" id="PTHR12176:SF78">
    <property type="entry name" value="EEF1A LYSINE AND N-TERMINAL METHYLTRANSFERASE"/>
    <property type="match status" value="1"/>
</dbReference>
<proteinExistence type="inferred from homology"/>
<dbReference type="AlphaFoldDB" id="A0A1Q3ATV0"/>
<accession>A0A1Q3ATV0</accession>
<evidence type="ECO:0000256" key="2">
    <source>
        <dbReference type="ARBA" id="ARBA00022603"/>
    </source>
</evidence>
<name>A0A1Q3ATV0_CEPFO</name>
<reference evidence="8" key="1">
    <citation type="submission" date="2016-04" db="EMBL/GenBank/DDBJ databases">
        <title>Cephalotus genome sequencing.</title>
        <authorList>
            <person name="Fukushima K."/>
            <person name="Hasebe M."/>
            <person name="Fang X."/>
        </authorList>
    </citation>
    <scope>NUCLEOTIDE SEQUENCE [LARGE SCALE GENOMIC DNA]</scope>
    <source>
        <strain evidence="8">cv. St1</strain>
    </source>
</reference>
<dbReference type="GO" id="GO:0008757">
    <property type="term" value="F:S-adenosylmethionine-dependent methyltransferase activity"/>
    <property type="evidence" value="ECO:0007669"/>
    <property type="project" value="InterPro"/>
</dbReference>
<evidence type="ECO:0000256" key="4">
    <source>
        <dbReference type="ARBA" id="ARBA00023268"/>
    </source>
</evidence>
<dbReference type="InParanoid" id="A0A1Q3ATV0"/>
<feature type="non-terminal residue" evidence="7">
    <location>
        <position position="540"/>
    </location>
</feature>
<evidence type="ECO:0000313" key="7">
    <source>
        <dbReference type="EMBL" id="GAV59002.1"/>
    </source>
</evidence>
<feature type="region of interest" description="Disordered" evidence="5">
    <location>
        <begin position="483"/>
        <end position="506"/>
    </location>
</feature>
<keyword evidence="4" id="KW-0511">Multifunctional enzyme</keyword>
<dbReference type="Proteomes" id="UP000187406">
    <property type="component" value="Unassembled WGS sequence"/>
</dbReference>
<sequence>KRQQSQSQSKSNELLSTLEDFTSKENWDKFYLNRGTGDSFEWYGEWTQLRDSLLSLLSNPPPPPPQQQQILVPGCGNSSLSEHLYDAGFHGITNVDFSKVVISDMLRRNVRCRPSMKWRVMDMTNLQFADETFDVVLDKGGLDALMEPELGHGLGNQYLSEVKRVLKSGGKFICLTLAELHVLALLFSKFRFGWRMIVHAVPQQQSTKPNLQTFMVVAEKEISTVLHQITSSFDHLSLDCDGNQAFGLREAFETENHIRRDFSNDSDVFYSLEDLKLGVKGDLTKLHPGHRFQLTLGGERGSRFSYKAVLLDARQQSDQFLYHCGVFIVPKVYLNISIRFASIACNKHFYIFKNSNIYPVVQSQFDQKLSHFWISSIKNKSIFKLIKLDEKFYSCISLFIGRSDSKEPIGQSVQNTKWESYVNKRLVTSSLTGPIVVEDVVYESIDGVVSRLLPFRDLIFRHLIFQRTEGLVQCEALLTRDGPSHKVGGTGSKKTSSSSKSKREIRLNDESSNQLKVYHDYLVSSFHTGIVSGFMLISSY</sequence>
<dbReference type="InterPro" id="IPR051419">
    <property type="entry name" value="Lys/N-term_MeTrsfase_sf"/>
</dbReference>
<comment type="similarity">
    <text evidence="1">Belongs to the methyltransferase superfamily.</text>
</comment>
<dbReference type="InterPro" id="IPR013216">
    <property type="entry name" value="Methyltransf_11"/>
</dbReference>
<dbReference type="CDD" id="cd02440">
    <property type="entry name" value="AdoMet_MTases"/>
    <property type="match status" value="1"/>
</dbReference>
<evidence type="ECO:0000256" key="5">
    <source>
        <dbReference type="SAM" id="MobiDB-lite"/>
    </source>
</evidence>
<dbReference type="Pfam" id="PF08241">
    <property type="entry name" value="Methyltransf_11"/>
    <property type="match status" value="1"/>
</dbReference>
<dbReference type="OrthoDB" id="411785at2759"/>
<dbReference type="FunFam" id="3.40.50.150:FF:000211">
    <property type="entry name" value="Methyltransferase-like protein 13"/>
    <property type="match status" value="1"/>
</dbReference>
<feature type="non-terminal residue" evidence="7">
    <location>
        <position position="1"/>
    </location>
</feature>
<evidence type="ECO:0000313" key="8">
    <source>
        <dbReference type="Proteomes" id="UP000187406"/>
    </source>
</evidence>
<dbReference type="SUPFAM" id="SSF53335">
    <property type="entry name" value="S-adenosyl-L-methionine-dependent methyltransferases"/>
    <property type="match status" value="1"/>
</dbReference>
<evidence type="ECO:0000256" key="3">
    <source>
        <dbReference type="ARBA" id="ARBA00022679"/>
    </source>
</evidence>
<protein>
    <submittedName>
        <fullName evidence="7">Methyltransf_11 domain-containing protein</fullName>
    </submittedName>
</protein>
<keyword evidence="2" id="KW-0489">Methyltransferase</keyword>
<dbReference type="PANTHER" id="PTHR12176">
    <property type="entry name" value="SAM-DEPENDENT METHYLTRANSFERASE SUPERFAMILY PROTEIN"/>
    <property type="match status" value="1"/>
</dbReference>
<keyword evidence="3" id="KW-0808">Transferase</keyword>
<organism evidence="7 8">
    <name type="scientific">Cephalotus follicularis</name>
    <name type="common">Albany pitcher plant</name>
    <dbReference type="NCBI Taxonomy" id="3775"/>
    <lineage>
        <taxon>Eukaryota</taxon>
        <taxon>Viridiplantae</taxon>
        <taxon>Streptophyta</taxon>
        <taxon>Embryophyta</taxon>
        <taxon>Tracheophyta</taxon>
        <taxon>Spermatophyta</taxon>
        <taxon>Magnoliopsida</taxon>
        <taxon>eudicotyledons</taxon>
        <taxon>Gunneridae</taxon>
        <taxon>Pentapetalae</taxon>
        <taxon>rosids</taxon>
        <taxon>fabids</taxon>
        <taxon>Oxalidales</taxon>
        <taxon>Cephalotaceae</taxon>
        <taxon>Cephalotus</taxon>
    </lineage>
</organism>
<dbReference type="InterPro" id="IPR029063">
    <property type="entry name" value="SAM-dependent_MTases_sf"/>
</dbReference>
<comment type="caution">
    <text evidence="7">The sequence shown here is derived from an EMBL/GenBank/DDBJ whole genome shotgun (WGS) entry which is preliminary data.</text>
</comment>
<dbReference type="GO" id="GO:0032259">
    <property type="term" value="P:methylation"/>
    <property type="evidence" value="ECO:0007669"/>
    <property type="project" value="UniProtKB-KW"/>
</dbReference>
<dbReference type="Gene3D" id="3.40.50.150">
    <property type="entry name" value="Vaccinia Virus protein VP39"/>
    <property type="match status" value="1"/>
</dbReference>
<evidence type="ECO:0000259" key="6">
    <source>
        <dbReference type="Pfam" id="PF08241"/>
    </source>
</evidence>
<dbReference type="EMBL" id="BDDD01000092">
    <property type="protein sequence ID" value="GAV59002.1"/>
    <property type="molecule type" value="Genomic_DNA"/>
</dbReference>
<feature type="domain" description="Methyltransferase type 11" evidence="6">
    <location>
        <begin position="73"/>
        <end position="174"/>
    </location>
</feature>
<evidence type="ECO:0000256" key="1">
    <source>
        <dbReference type="ARBA" id="ARBA00008361"/>
    </source>
</evidence>
<gene>
    <name evidence="7" type="ORF">CFOL_v3_02535</name>
</gene>